<feature type="region of interest" description="Disordered" evidence="1">
    <location>
        <begin position="69"/>
        <end position="96"/>
    </location>
</feature>
<dbReference type="Gene3D" id="2.30.110.10">
    <property type="entry name" value="Electron Transport, Fmn-binding Protein, Chain A"/>
    <property type="match status" value="1"/>
</dbReference>
<dbReference type="InterPro" id="IPR055343">
    <property type="entry name" value="CREG_beta-barrel"/>
</dbReference>
<evidence type="ECO:0000256" key="2">
    <source>
        <dbReference type="SAM" id="SignalP"/>
    </source>
</evidence>
<dbReference type="AlphaFoldDB" id="A0AAD9VZ32"/>
<comment type="caution">
    <text evidence="4">The sequence shown here is derived from an EMBL/GenBank/DDBJ whole genome shotgun (WGS) entry which is preliminary data.</text>
</comment>
<dbReference type="InterPro" id="IPR012349">
    <property type="entry name" value="Split_barrel_FMN-bd"/>
</dbReference>
<feature type="domain" description="CREG-like beta-barrel" evidence="3">
    <location>
        <begin position="101"/>
        <end position="285"/>
    </location>
</feature>
<evidence type="ECO:0000313" key="4">
    <source>
        <dbReference type="EMBL" id="KAK2600896.1"/>
    </source>
</evidence>
<sequence length="312" mass="34187">MKFTTSLSAIAALKAVTASPIEPPSSPPTFPQEPDQQHTQRIPTSYESAVLGRRILALSPLATLSTVFPSTSSSTGAHAPDPNEDADGLPRATLLENRPPNLGGIPIGMMDYIADCGAEEEGNPTILAIKIATSFKNVAAGSNMSIGINWVPPYPPSKRIKSSPSSTSQNPLSRLARWWLRWSGDEDEDADALLPPHYDPVPYSAANLPRFSLLGHLEDISSSSGADVAALQDCFVKAHPDAKYWLPGNRIHESGWVRLVVDQVYWVGGFGDRAYIGWIPVEQWKNVTREEWEGVRLPGEEKHWKEWSVDEL</sequence>
<protein>
    <recommendedName>
        <fullName evidence="3">CREG-like beta-barrel domain-containing protein</fullName>
    </recommendedName>
</protein>
<gene>
    <name evidence="4" type="ORF">N8I77_010397</name>
</gene>
<organism evidence="4 5">
    <name type="scientific">Phomopsis amygdali</name>
    <name type="common">Fusicoccum amygdali</name>
    <dbReference type="NCBI Taxonomy" id="1214568"/>
    <lineage>
        <taxon>Eukaryota</taxon>
        <taxon>Fungi</taxon>
        <taxon>Dikarya</taxon>
        <taxon>Ascomycota</taxon>
        <taxon>Pezizomycotina</taxon>
        <taxon>Sordariomycetes</taxon>
        <taxon>Sordariomycetidae</taxon>
        <taxon>Diaporthales</taxon>
        <taxon>Diaporthaceae</taxon>
        <taxon>Diaporthe</taxon>
    </lineage>
</organism>
<proteinExistence type="predicted"/>
<dbReference type="Pfam" id="PF13883">
    <property type="entry name" value="CREG_beta-barrel"/>
    <property type="match status" value="1"/>
</dbReference>
<keyword evidence="2" id="KW-0732">Signal</keyword>
<accession>A0AAD9VZ32</accession>
<dbReference type="Proteomes" id="UP001265746">
    <property type="component" value="Unassembled WGS sequence"/>
</dbReference>
<dbReference type="SUPFAM" id="SSF50475">
    <property type="entry name" value="FMN-binding split barrel"/>
    <property type="match status" value="1"/>
</dbReference>
<name>A0AAD9VZ32_PHOAM</name>
<feature type="signal peptide" evidence="2">
    <location>
        <begin position="1"/>
        <end position="18"/>
    </location>
</feature>
<dbReference type="PANTHER" id="PTHR37273">
    <property type="entry name" value="CHROMOSOME 8, WHOLE GENOME SHOTGUN SEQUENCE"/>
    <property type="match status" value="1"/>
</dbReference>
<dbReference type="EMBL" id="JAUJFL010000006">
    <property type="protein sequence ID" value="KAK2600896.1"/>
    <property type="molecule type" value="Genomic_DNA"/>
</dbReference>
<keyword evidence="5" id="KW-1185">Reference proteome</keyword>
<feature type="region of interest" description="Disordered" evidence="1">
    <location>
        <begin position="17"/>
        <end position="42"/>
    </location>
</feature>
<evidence type="ECO:0000313" key="5">
    <source>
        <dbReference type="Proteomes" id="UP001265746"/>
    </source>
</evidence>
<evidence type="ECO:0000259" key="3">
    <source>
        <dbReference type="Pfam" id="PF13883"/>
    </source>
</evidence>
<feature type="compositionally biased region" description="Pro residues" evidence="1">
    <location>
        <begin position="21"/>
        <end position="31"/>
    </location>
</feature>
<dbReference type="PANTHER" id="PTHR37273:SF1">
    <property type="entry name" value="ADL397C-AP"/>
    <property type="match status" value="1"/>
</dbReference>
<reference evidence="4" key="1">
    <citation type="submission" date="2023-06" db="EMBL/GenBank/DDBJ databases">
        <authorList>
            <person name="Noh H."/>
        </authorList>
    </citation>
    <scope>NUCLEOTIDE SEQUENCE</scope>
    <source>
        <strain evidence="4">DUCC20226</strain>
    </source>
</reference>
<evidence type="ECO:0000256" key="1">
    <source>
        <dbReference type="SAM" id="MobiDB-lite"/>
    </source>
</evidence>
<feature type="chain" id="PRO_5042235348" description="CREG-like beta-barrel domain-containing protein" evidence="2">
    <location>
        <begin position="19"/>
        <end position="312"/>
    </location>
</feature>